<accession>A0AAN6QBY4</accession>
<name>A0AAN6QBY4_9PEZI</name>
<feature type="region of interest" description="Disordered" evidence="1">
    <location>
        <begin position="145"/>
        <end position="166"/>
    </location>
</feature>
<protein>
    <submittedName>
        <fullName evidence="2">Uncharacterized protein</fullName>
    </submittedName>
</protein>
<keyword evidence="3" id="KW-1185">Reference proteome</keyword>
<feature type="region of interest" description="Disordered" evidence="1">
    <location>
        <begin position="102"/>
        <end position="123"/>
    </location>
</feature>
<gene>
    <name evidence="2" type="ORF">N658DRAFT_491896</name>
</gene>
<comment type="caution">
    <text evidence="2">The sequence shown here is derived from an EMBL/GenBank/DDBJ whole genome shotgun (WGS) entry which is preliminary data.</text>
</comment>
<reference evidence="2" key="1">
    <citation type="journal article" date="2023" name="Mol. Phylogenet. Evol.">
        <title>Genome-scale phylogeny and comparative genomics of the fungal order Sordariales.</title>
        <authorList>
            <person name="Hensen N."/>
            <person name="Bonometti L."/>
            <person name="Westerberg I."/>
            <person name="Brannstrom I.O."/>
            <person name="Guillou S."/>
            <person name="Cros-Aarteil S."/>
            <person name="Calhoun S."/>
            <person name="Haridas S."/>
            <person name="Kuo A."/>
            <person name="Mondo S."/>
            <person name="Pangilinan J."/>
            <person name="Riley R."/>
            <person name="LaButti K."/>
            <person name="Andreopoulos B."/>
            <person name="Lipzen A."/>
            <person name="Chen C."/>
            <person name="Yan M."/>
            <person name="Daum C."/>
            <person name="Ng V."/>
            <person name="Clum A."/>
            <person name="Steindorff A."/>
            <person name="Ohm R.A."/>
            <person name="Martin F."/>
            <person name="Silar P."/>
            <person name="Natvig D.O."/>
            <person name="Lalanne C."/>
            <person name="Gautier V."/>
            <person name="Ament-Velasquez S.L."/>
            <person name="Kruys A."/>
            <person name="Hutchinson M.I."/>
            <person name="Powell A.J."/>
            <person name="Barry K."/>
            <person name="Miller A.N."/>
            <person name="Grigoriev I.V."/>
            <person name="Debuchy R."/>
            <person name="Gladieux P."/>
            <person name="Hiltunen Thoren M."/>
            <person name="Johannesson H."/>
        </authorList>
    </citation>
    <scope>NUCLEOTIDE SEQUENCE</scope>
    <source>
        <strain evidence="2">CBS 757.83</strain>
    </source>
</reference>
<evidence type="ECO:0000313" key="2">
    <source>
        <dbReference type="EMBL" id="KAK4105440.1"/>
    </source>
</evidence>
<evidence type="ECO:0000256" key="1">
    <source>
        <dbReference type="SAM" id="MobiDB-lite"/>
    </source>
</evidence>
<dbReference type="GO" id="GO:0004402">
    <property type="term" value="F:histone acetyltransferase activity"/>
    <property type="evidence" value="ECO:0007669"/>
    <property type="project" value="TreeGrafter"/>
</dbReference>
<feature type="region of interest" description="Disordered" evidence="1">
    <location>
        <begin position="1"/>
        <end position="84"/>
    </location>
</feature>
<dbReference type="InterPro" id="IPR038988">
    <property type="entry name" value="Sas4"/>
</dbReference>
<feature type="compositionally biased region" description="Basic residues" evidence="1">
    <location>
        <begin position="62"/>
        <end position="77"/>
    </location>
</feature>
<dbReference type="Proteomes" id="UP001305647">
    <property type="component" value="Unassembled WGS sequence"/>
</dbReference>
<organism evidence="2 3">
    <name type="scientific">Parathielavia hyrcaniae</name>
    <dbReference type="NCBI Taxonomy" id="113614"/>
    <lineage>
        <taxon>Eukaryota</taxon>
        <taxon>Fungi</taxon>
        <taxon>Dikarya</taxon>
        <taxon>Ascomycota</taxon>
        <taxon>Pezizomycotina</taxon>
        <taxon>Sordariomycetes</taxon>
        <taxon>Sordariomycetidae</taxon>
        <taxon>Sordariales</taxon>
        <taxon>Chaetomiaceae</taxon>
        <taxon>Parathielavia</taxon>
    </lineage>
</organism>
<dbReference type="GO" id="GO:0033255">
    <property type="term" value="C:SAS acetyltransferase complex"/>
    <property type="evidence" value="ECO:0007669"/>
    <property type="project" value="InterPro"/>
</dbReference>
<reference evidence="2" key="2">
    <citation type="submission" date="2023-05" db="EMBL/GenBank/DDBJ databases">
        <authorList>
            <consortium name="Lawrence Berkeley National Laboratory"/>
            <person name="Steindorff A."/>
            <person name="Hensen N."/>
            <person name="Bonometti L."/>
            <person name="Westerberg I."/>
            <person name="Brannstrom I.O."/>
            <person name="Guillou S."/>
            <person name="Cros-Aarteil S."/>
            <person name="Calhoun S."/>
            <person name="Haridas S."/>
            <person name="Kuo A."/>
            <person name="Mondo S."/>
            <person name="Pangilinan J."/>
            <person name="Riley R."/>
            <person name="Labutti K."/>
            <person name="Andreopoulos B."/>
            <person name="Lipzen A."/>
            <person name="Chen C."/>
            <person name="Yanf M."/>
            <person name="Daum C."/>
            <person name="Ng V."/>
            <person name="Clum A."/>
            <person name="Ohm R."/>
            <person name="Martin F."/>
            <person name="Silar P."/>
            <person name="Natvig D."/>
            <person name="Lalanne C."/>
            <person name="Gautier V."/>
            <person name="Ament-Velasquez S.L."/>
            <person name="Kruys A."/>
            <person name="Hutchinson M.I."/>
            <person name="Powell A.J."/>
            <person name="Barry K."/>
            <person name="Miller A.N."/>
            <person name="Grigoriev I.V."/>
            <person name="Debuchy R."/>
            <person name="Gladieux P."/>
            <person name="Thoren M.H."/>
            <person name="Johannesson H."/>
        </authorList>
    </citation>
    <scope>NUCLEOTIDE SEQUENCE</scope>
    <source>
        <strain evidence="2">CBS 757.83</strain>
    </source>
</reference>
<feature type="compositionally biased region" description="Acidic residues" evidence="1">
    <location>
        <begin position="1"/>
        <end position="20"/>
    </location>
</feature>
<proteinExistence type="predicted"/>
<sequence>MQEEGEEEEQEGEEEVEEEAEERHARRRGIVQGEPPDEVSDVDASIAKQLREEVLAAAASRTTHKNGRRPPSRTKPRPARDIFGQPVPEEFLPAEEYMSQFAPRHQNVITPSESRTGRVGRRKKLAWGQPLPVLKQRDFTLPADVFEREEPEAPAGRELRRKMKKK</sequence>
<dbReference type="PANTHER" id="PTHR38422:SF1">
    <property type="entry name" value="SOMETHING ABOUT SILENCING PROTEIN 4"/>
    <property type="match status" value="1"/>
</dbReference>
<dbReference type="PANTHER" id="PTHR38422">
    <property type="entry name" value="SOMETHING ABOUT SILENCING PROTEIN 4"/>
    <property type="match status" value="1"/>
</dbReference>
<evidence type="ECO:0000313" key="3">
    <source>
        <dbReference type="Proteomes" id="UP001305647"/>
    </source>
</evidence>
<dbReference type="AlphaFoldDB" id="A0AAN6QBY4"/>
<dbReference type="EMBL" id="MU863625">
    <property type="protein sequence ID" value="KAK4105440.1"/>
    <property type="molecule type" value="Genomic_DNA"/>
</dbReference>